<accession>A0A4C1TLJ5</accession>
<evidence type="ECO:0000313" key="2">
    <source>
        <dbReference type="EMBL" id="GBP14934.1"/>
    </source>
</evidence>
<protein>
    <submittedName>
        <fullName evidence="2">Uncharacterized protein</fullName>
    </submittedName>
</protein>
<evidence type="ECO:0000256" key="1">
    <source>
        <dbReference type="SAM" id="MobiDB-lite"/>
    </source>
</evidence>
<gene>
    <name evidence="2" type="ORF">EVAR_101715_1</name>
</gene>
<organism evidence="2 3">
    <name type="scientific">Eumeta variegata</name>
    <name type="common">Bagworm moth</name>
    <name type="synonym">Eumeta japonica</name>
    <dbReference type="NCBI Taxonomy" id="151549"/>
    <lineage>
        <taxon>Eukaryota</taxon>
        <taxon>Metazoa</taxon>
        <taxon>Ecdysozoa</taxon>
        <taxon>Arthropoda</taxon>
        <taxon>Hexapoda</taxon>
        <taxon>Insecta</taxon>
        <taxon>Pterygota</taxon>
        <taxon>Neoptera</taxon>
        <taxon>Endopterygota</taxon>
        <taxon>Lepidoptera</taxon>
        <taxon>Glossata</taxon>
        <taxon>Ditrysia</taxon>
        <taxon>Tineoidea</taxon>
        <taxon>Psychidae</taxon>
        <taxon>Oiketicinae</taxon>
        <taxon>Eumeta</taxon>
    </lineage>
</organism>
<reference evidence="2 3" key="1">
    <citation type="journal article" date="2019" name="Commun. Biol.">
        <title>The bagworm genome reveals a unique fibroin gene that provides high tensile strength.</title>
        <authorList>
            <person name="Kono N."/>
            <person name="Nakamura H."/>
            <person name="Ohtoshi R."/>
            <person name="Tomita M."/>
            <person name="Numata K."/>
            <person name="Arakawa K."/>
        </authorList>
    </citation>
    <scope>NUCLEOTIDE SEQUENCE [LARGE SCALE GENOMIC DNA]</scope>
</reference>
<dbReference type="AlphaFoldDB" id="A0A4C1TLJ5"/>
<comment type="caution">
    <text evidence="2">The sequence shown here is derived from an EMBL/GenBank/DDBJ whole genome shotgun (WGS) entry which is preliminary data.</text>
</comment>
<name>A0A4C1TLJ5_EUMVA</name>
<keyword evidence="3" id="KW-1185">Reference proteome</keyword>
<dbReference type="EMBL" id="BGZK01005649">
    <property type="protein sequence ID" value="GBP14934.1"/>
    <property type="molecule type" value="Genomic_DNA"/>
</dbReference>
<proteinExistence type="predicted"/>
<feature type="compositionally biased region" description="Low complexity" evidence="1">
    <location>
        <begin position="242"/>
        <end position="259"/>
    </location>
</feature>
<feature type="region of interest" description="Disordered" evidence="1">
    <location>
        <begin position="194"/>
        <end position="292"/>
    </location>
</feature>
<dbReference type="Proteomes" id="UP000299102">
    <property type="component" value="Unassembled WGS sequence"/>
</dbReference>
<dbReference type="STRING" id="151549.A0A4C1TLJ5"/>
<feature type="compositionally biased region" description="Polar residues" evidence="1">
    <location>
        <begin position="194"/>
        <end position="205"/>
    </location>
</feature>
<dbReference type="OrthoDB" id="408631at2759"/>
<feature type="compositionally biased region" description="Polar residues" evidence="1">
    <location>
        <begin position="278"/>
        <end position="292"/>
    </location>
</feature>
<sequence length="292" mass="32827">MIGMMVGGKKIGAFYQTPIELLRHRKFNSGLQYMTGVTTQEAAFFLSQNESLAPYYEIDNKFFDQKVLGLHFERAYQGELRYLNLNTTYNSSILLNYRQTECAFWTQYLPTVIGVLVPTYPPTTEFWWEPKEPLQIAFWKYDQQSRAAGVDNSNLVTNHHVRFPRQHLRISRFTFNETLASKVLTDTTSIRSPSSLAMTQKSGSKINGGKRLLQRDPVPLSSTPVPSEPSYAKPTKTILQNRSTTPTPSARTTTTTTATISSGSSVLQPLPIAPPKPQTRTQVIEGVPQTSV</sequence>
<evidence type="ECO:0000313" key="3">
    <source>
        <dbReference type="Proteomes" id="UP000299102"/>
    </source>
</evidence>